<dbReference type="InterPro" id="IPR036291">
    <property type="entry name" value="NAD(P)-bd_dom_sf"/>
</dbReference>
<dbReference type="AlphaFoldDB" id="A0A3B0C8D3"/>
<dbReference type="InterPro" id="IPR020904">
    <property type="entry name" value="Sc_DH/Rdtase_CS"/>
</dbReference>
<keyword evidence="6" id="KW-1185">Reference proteome</keyword>
<dbReference type="GO" id="GO:0016491">
    <property type="term" value="F:oxidoreductase activity"/>
    <property type="evidence" value="ECO:0007669"/>
    <property type="project" value="UniProtKB-KW"/>
</dbReference>
<evidence type="ECO:0000313" key="6">
    <source>
        <dbReference type="Proteomes" id="UP000282311"/>
    </source>
</evidence>
<dbReference type="InterPro" id="IPR057326">
    <property type="entry name" value="KR_dom"/>
</dbReference>
<evidence type="ECO:0000256" key="3">
    <source>
        <dbReference type="RuleBase" id="RU000363"/>
    </source>
</evidence>
<dbReference type="OrthoDB" id="9803333at2"/>
<organism evidence="5 6">
    <name type="scientific">Paenibacillus ginsengarvi</name>
    <dbReference type="NCBI Taxonomy" id="400777"/>
    <lineage>
        <taxon>Bacteria</taxon>
        <taxon>Bacillati</taxon>
        <taxon>Bacillota</taxon>
        <taxon>Bacilli</taxon>
        <taxon>Bacillales</taxon>
        <taxon>Paenibacillaceae</taxon>
        <taxon>Paenibacillus</taxon>
    </lineage>
</organism>
<dbReference type="GO" id="GO:0008206">
    <property type="term" value="P:bile acid metabolic process"/>
    <property type="evidence" value="ECO:0007669"/>
    <property type="project" value="UniProtKB-ARBA"/>
</dbReference>
<dbReference type="PRINTS" id="PR00080">
    <property type="entry name" value="SDRFAMILY"/>
</dbReference>
<feature type="domain" description="Ketoreductase" evidence="4">
    <location>
        <begin position="18"/>
        <end position="198"/>
    </location>
</feature>
<dbReference type="CDD" id="cd05233">
    <property type="entry name" value="SDR_c"/>
    <property type="match status" value="1"/>
</dbReference>
<gene>
    <name evidence="5" type="ORF">D7M11_20905</name>
</gene>
<dbReference type="PRINTS" id="PR00081">
    <property type="entry name" value="GDHRDH"/>
</dbReference>
<proteinExistence type="inferred from homology"/>
<evidence type="ECO:0000259" key="4">
    <source>
        <dbReference type="SMART" id="SM00822"/>
    </source>
</evidence>
<comment type="similarity">
    <text evidence="1 3">Belongs to the short-chain dehydrogenases/reductases (SDR) family.</text>
</comment>
<dbReference type="InterPro" id="IPR002347">
    <property type="entry name" value="SDR_fam"/>
</dbReference>
<dbReference type="InterPro" id="IPR050259">
    <property type="entry name" value="SDR"/>
</dbReference>
<dbReference type="Gene3D" id="3.40.50.720">
    <property type="entry name" value="NAD(P)-binding Rossmann-like Domain"/>
    <property type="match status" value="1"/>
</dbReference>
<dbReference type="EMBL" id="RBAH01000016">
    <property type="protein sequence ID" value="RKN79146.1"/>
    <property type="molecule type" value="Genomic_DNA"/>
</dbReference>
<dbReference type="Pfam" id="PF00106">
    <property type="entry name" value="adh_short"/>
    <property type="match status" value="1"/>
</dbReference>
<dbReference type="SMART" id="SM00822">
    <property type="entry name" value="PKS_KR"/>
    <property type="match status" value="1"/>
</dbReference>
<keyword evidence="2" id="KW-0560">Oxidoreductase</keyword>
<comment type="caution">
    <text evidence="5">The sequence shown here is derived from an EMBL/GenBank/DDBJ whole genome shotgun (WGS) entry which is preliminary data.</text>
</comment>
<dbReference type="PROSITE" id="PS00061">
    <property type="entry name" value="ADH_SHORT"/>
    <property type="match status" value="1"/>
</dbReference>
<evidence type="ECO:0000313" key="5">
    <source>
        <dbReference type="EMBL" id="RKN79146.1"/>
    </source>
</evidence>
<reference evidence="5 6" key="1">
    <citation type="journal article" date="2007" name="Int. J. Syst. Evol. Microbiol.">
        <title>Paenibacillus ginsengarvi sp. nov., isolated from soil from ginseng cultivation.</title>
        <authorList>
            <person name="Yoon M.H."/>
            <person name="Ten L.N."/>
            <person name="Im W.T."/>
        </authorList>
    </citation>
    <scope>NUCLEOTIDE SEQUENCE [LARGE SCALE GENOMIC DNA]</scope>
    <source>
        <strain evidence="5 6">KCTC 13059</strain>
    </source>
</reference>
<dbReference type="PANTHER" id="PTHR42879:SF2">
    <property type="entry name" value="3-OXOACYL-[ACYL-CARRIER-PROTEIN] REDUCTASE FABG"/>
    <property type="match status" value="1"/>
</dbReference>
<dbReference type="PANTHER" id="PTHR42879">
    <property type="entry name" value="3-OXOACYL-(ACYL-CARRIER-PROTEIN) REDUCTASE"/>
    <property type="match status" value="1"/>
</dbReference>
<dbReference type="NCBIfam" id="NF005559">
    <property type="entry name" value="PRK07231.1"/>
    <property type="match status" value="1"/>
</dbReference>
<dbReference type="SUPFAM" id="SSF51735">
    <property type="entry name" value="NAD(P)-binding Rossmann-fold domains"/>
    <property type="match status" value="1"/>
</dbReference>
<accession>A0A3B0C8D3</accession>
<evidence type="ECO:0000256" key="1">
    <source>
        <dbReference type="ARBA" id="ARBA00006484"/>
    </source>
</evidence>
<dbReference type="Proteomes" id="UP000282311">
    <property type="component" value="Unassembled WGS sequence"/>
</dbReference>
<dbReference type="FunFam" id="3.40.50.720:FF:000084">
    <property type="entry name" value="Short-chain dehydrogenase reductase"/>
    <property type="match status" value="1"/>
</dbReference>
<protein>
    <submittedName>
        <fullName evidence="5">3-oxoacyl-ACP reductase FabG</fullName>
    </submittedName>
</protein>
<name>A0A3B0C8D3_9BACL</name>
<sequence length="266" mass="29087">MRSTDRKERAKAVRLEHKVALVTGGSTGIGREVCLAYAKEGARVAVNYIGSEANALAVVAAIEAEGGQAMAVRADVSDEAQVAAMVRQIEEAWGGVDILVNNAGIYPRKEWYEITGDEWDRVQAVNLKSCFLTSKAVFPYMREKGYGKIINVSSVTFWRGQKGFVHYVASKGGVIGFTRALSREVGKHGITVNAISPGAVMTEQELLDMPDLQEREKTRLYLAEEQAIPRRQLPPDMVGAFLFLASADSDFTTGQTLNVDGGWMMH</sequence>
<evidence type="ECO:0000256" key="2">
    <source>
        <dbReference type="ARBA" id="ARBA00023002"/>
    </source>
</evidence>